<reference evidence="12" key="2">
    <citation type="submission" date="2020-11" db="EMBL/GenBank/DDBJ databases">
        <authorList>
            <person name="McCartney M.A."/>
            <person name="Auch B."/>
            <person name="Kono T."/>
            <person name="Mallez S."/>
            <person name="Becker A."/>
            <person name="Gohl D.M."/>
            <person name="Silverstein K.A.T."/>
            <person name="Koren S."/>
            <person name="Bechman K.B."/>
            <person name="Herman A."/>
            <person name="Abrahante J.E."/>
            <person name="Garbe J."/>
        </authorList>
    </citation>
    <scope>NUCLEOTIDE SEQUENCE</scope>
    <source>
        <strain evidence="12">Duluth1</strain>
        <tissue evidence="12">Whole animal</tissue>
    </source>
</reference>
<keyword evidence="7" id="KW-0505">Motor protein</keyword>
<evidence type="ECO:0000256" key="11">
    <source>
        <dbReference type="ARBA" id="ARBA00049760"/>
    </source>
</evidence>
<accession>A0A9D4L4V1</accession>
<dbReference type="GO" id="GO:0036158">
    <property type="term" value="P:outer dynein arm assembly"/>
    <property type="evidence" value="ECO:0007669"/>
    <property type="project" value="TreeGrafter"/>
</dbReference>
<keyword evidence="4" id="KW-0493">Microtubule</keyword>
<dbReference type="Pfam" id="PF12799">
    <property type="entry name" value="LRR_4"/>
    <property type="match status" value="2"/>
</dbReference>
<dbReference type="FunFam" id="3.80.10.10:FF:000049">
    <property type="entry name" value="Dynein light chain 1"/>
    <property type="match status" value="1"/>
</dbReference>
<dbReference type="GO" id="GO:0043014">
    <property type="term" value="F:alpha-tubulin binding"/>
    <property type="evidence" value="ECO:0007669"/>
    <property type="project" value="TreeGrafter"/>
</dbReference>
<reference evidence="12" key="1">
    <citation type="journal article" date="2019" name="bioRxiv">
        <title>The Genome of the Zebra Mussel, Dreissena polymorpha: A Resource for Invasive Species Research.</title>
        <authorList>
            <person name="McCartney M.A."/>
            <person name="Auch B."/>
            <person name="Kono T."/>
            <person name="Mallez S."/>
            <person name="Zhang Y."/>
            <person name="Obille A."/>
            <person name="Becker A."/>
            <person name="Abrahante J.E."/>
            <person name="Garbe J."/>
            <person name="Badalamenti J.P."/>
            <person name="Herman A."/>
            <person name="Mangelson H."/>
            <person name="Liachko I."/>
            <person name="Sullivan S."/>
            <person name="Sone E.D."/>
            <person name="Koren S."/>
            <person name="Silverstein K.A.T."/>
            <person name="Beckman K.B."/>
            <person name="Gohl D.M."/>
        </authorList>
    </citation>
    <scope>NUCLEOTIDE SEQUENCE</scope>
    <source>
        <strain evidence="12">Duluth1</strain>
        <tissue evidence="12">Whole animal</tissue>
    </source>
</reference>
<evidence type="ECO:0000256" key="8">
    <source>
        <dbReference type="ARBA" id="ARBA00023212"/>
    </source>
</evidence>
<dbReference type="SMART" id="SM00365">
    <property type="entry name" value="LRR_SD22"/>
    <property type="match status" value="4"/>
</dbReference>
<organism evidence="12 13">
    <name type="scientific">Dreissena polymorpha</name>
    <name type="common">Zebra mussel</name>
    <name type="synonym">Mytilus polymorpha</name>
    <dbReference type="NCBI Taxonomy" id="45954"/>
    <lineage>
        <taxon>Eukaryota</taxon>
        <taxon>Metazoa</taxon>
        <taxon>Spiralia</taxon>
        <taxon>Lophotrochozoa</taxon>
        <taxon>Mollusca</taxon>
        <taxon>Bivalvia</taxon>
        <taxon>Autobranchia</taxon>
        <taxon>Heteroconchia</taxon>
        <taxon>Euheterodonta</taxon>
        <taxon>Imparidentia</taxon>
        <taxon>Neoheterodontei</taxon>
        <taxon>Myida</taxon>
        <taxon>Dreissenoidea</taxon>
        <taxon>Dreissenidae</taxon>
        <taxon>Dreissena</taxon>
    </lineage>
</organism>
<evidence type="ECO:0000256" key="1">
    <source>
        <dbReference type="ARBA" id="ARBA00004430"/>
    </source>
</evidence>
<comment type="caution">
    <text evidence="12">The sequence shown here is derived from an EMBL/GenBank/DDBJ whole genome shotgun (WGS) entry which is preliminary data.</text>
</comment>
<keyword evidence="13" id="KW-1185">Reference proteome</keyword>
<dbReference type="GO" id="GO:0005874">
    <property type="term" value="C:microtubule"/>
    <property type="evidence" value="ECO:0007669"/>
    <property type="project" value="UniProtKB-KW"/>
</dbReference>
<dbReference type="PROSITE" id="PS51450">
    <property type="entry name" value="LRR"/>
    <property type="match status" value="4"/>
</dbReference>
<dbReference type="Gene3D" id="3.80.10.10">
    <property type="entry name" value="Ribonuclease Inhibitor"/>
    <property type="match status" value="1"/>
</dbReference>
<dbReference type="PANTHER" id="PTHR15454">
    <property type="entry name" value="NISCHARIN RELATED"/>
    <property type="match status" value="1"/>
</dbReference>
<evidence type="ECO:0000313" key="12">
    <source>
        <dbReference type="EMBL" id="KAH3852007.1"/>
    </source>
</evidence>
<keyword evidence="6" id="KW-0243">Dynein</keyword>
<gene>
    <name evidence="12" type="ORF">DPMN_094496</name>
</gene>
<dbReference type="InterPro" id="IPR001611">
    <property type="entry name" value="Leu-rich_rpt"/>
</dbReference>
<dbReference type="AlphaFoldDB" id="A0A9D4L4V1"/>
<evidence type="ECO:0000256" key="3">
    <source>
        <dbReference type="ARBA" id="ARBA00022614"/>
    </source>
</evidence>
<dbReference type="Proteomes" id="UP000828390">
    <property type="component" value="Unassembled WGS sequence"/>
</dbReference>
<evidence type="ECO:0000256" key="5">
    <source>
        <dbReference type="ARBA" id="ARBA00022737"/>
    </source>
</evidence>
<keyword evidence="8" id="KW-0206">Cytoskeleton</keyword>
<dbReference type="EMBL" id="JAIWYP010000003">
    <property type="protein sequence ID" value="KAH3852007.1"/>
    <property type="molecule type" value="Genomic_DNA"/>
</dbReference>
<dbReference type="GO" id="GO:0030286">
    <property type="term" value="C:dynein complex"/>
    <property type="evidence" value="ECO:0007669"/>
    <property type="project" value="UniProtKB-KW"/>
</dbReference>
<evidence type="ECO:0000256" key="9">
    <source>
        <dbReference type="ARBA" id="ARBA00023273"/>
    </source>
</evidence>
<dbReference type="InterPro" id="IPR032675">
    <property type="entry name" value="LRR_dom_sf"/>
</dbReference>
<comment type="subcellular location">
    <subcellularLocation>
        <location evidence="1">Cytoplasm</location>
        <location evidence="1">Cytoskeleton</location>
        <location evidence="1">Cilium axoneme</location>
    </subcellularLocation>
</comment>
<evidence type="ECO:0000256" key="10">
    <source>
        <dbReference type="ARBA" id="ARBA00049659"/>
    </source>
</evidence>
<evidence type="ECO:0000256" key="7">
    <source>
        <dbReference type="ARBA" id="ARBA00023175"/>
    </source>
</evidence>
<evidence type="ECO:0000313" key="13">
    <source>
        <dbReference type="Proteomes" id="UP000828390"/>
    </source>
</evidence>
<dbReference type="PANTHER" id="PTHR15454:SF73">
    <property type="entry name" value="DYNEIN AXONEMAL LIGHT CHAIN 1"/>
    <property type="match status" value="1"/>
</dbReference>
<dbReference type="GO" id="GO:0005930">
    <property type="term" value="C:axoneme"/>
    <property type="evidence" value="ECO:0007669"/>
    <property type="project" value="UniProtKB-SubCell"/>
</dbReference>
<comment type="similarity">
    <text evidence="10">Belongs to the dynein light chain LC1-type family.</text>
</comment>
<keyword evidence="9" id="KW-0966">Cell projection</keyword>
<evidence type="ECO:0000256" key="2">
    <source>
        <dbReference type="ARBA" id="ARBA00022490"/>
    </source>
</evidence>
<keyword evidence="3" id="KW-0433">Leucine-rich repeat</keyword>
<name>A0A9D4L4V1_DREPO</name>
<dbReference type="SUPFAM" id="SSF52058">
    <property type="entry name" value="L domain-like"/>
    <property type="match status" value="1"/>
</dbReference>
<protein>
    <recommendedName>
        <fullName evidence="11">Dynein axonemal light chain 1</fullName>
    </recommendedName>
</protein>
<dbReference type="InterPro" id="IPR025875">
    <property type="entry name" value="Leu-rich_rpt_4"/>
</dbReference>
<proteinExistence type="inferred from homology"/>
<keyword evidence="2" id="KW-0963">Cytoplasm</keyword>
<evidence type="ECO:0000256" key="6">
    <source>
        <dbReference type="ARBA" id="ARBA00023017"/>
    </source>
</evidence>
<sequence>MYPFSRHLPTFSCFRQLSLSTNQIEKIANLNGLKNLKILFLGRNNIKSLTGLEAVGDTLEELWISYNVIEKLKGINVLKKLRVLYMIHNKVADLTEFNKLTELQNLEMLTFMGNPLADRLTDEGTYQTTVQKTLRQLKQLDGETVIRHEEEQ</sequence>
<evidence type="ECO:0000256" key="4">
    <source>
        <dbReference type="ARBA" id="ARBA00022701"/>
    </source>
</evidence>
<dbReference type="GO" id="GO:0045504">
    <property type="term" value="F:dynein heavy chain binding"/>
    <property type="evidence" value="ECO:0007669"/>
    <property type="project" value="TreeGrafter"/>
</dbReference>
<keyword evidence="5" id="KW-0677">Repeat</keyword>